<evidence type="ECO:0000313" key="2">
    <source>
        <dbReference type="Proteomes" id="UP000070133"/>
    </source>
</evidence>
<dbReference type="EMBL" id="LFZN01000137">
    <property type="protein sequence ID" value="KXS97657.1"/>
    <property type="molecule type" value="Genomic_DNA"/>
</dbReference>
<comment type="caution">
    <text evidence="1">The sequence shown here is derived from an EMBL/GenBank/DDBJ whole genome shotgun (WGS) entry which is preliminary data.</text>
</comment>
<reference evidence="1 2" key="1">
    <citation type="submission" date="2015-07" db="EMBL/GenBank/DDBJ databases">
        <title>Comparative genomics of the Sigatoka disease complex on banana suggests a link between parallel evolutionary changes in Pseudocercospora fijiensis and Pseudocercospora eumusae and increased virulence on the banana host.</title>
        <authorList>
            <person name="Chang T.-C."/>
            <person name="Salvucci A."/>
            <person name="Crous P.W."/>
            <person name="Stergiopoulos I."/>
        </authorList>
    </citation>
    <scope>NUCLEOTIDE SEQUENCE [LARGE SCALE GENOMIC DNA]</scope>
    <source>
        <strain evidence="1 2">CBS 114824</strain>
    </source>
</reference>
<accession>A0A139H5D0</accession>
<evidence type="ECO:0000313" key="1">
    <source>
        <dbReference type="EMBL" id="KXS97657.1"/>
    </source>
</evidence>
<keyword evidence="2" id="KW-1185">Reference proteome</keyword>
<proteinExistence type="predicted"/>
<dbReference type="Proteomes" id="UP000070133">
    <property type="component" value="Unassembled WGS sequence"/>
</dbReference>
<name>A0A139H5D0_9PEZI</name>
<protein>
    <submittedName>
        <fullName evidence="1">Uncharacterized protein</fullName>
    </submittedName>
</protein>
<dbReference type="AlphaFoldDB" id="A0A139H5D0"/>
<gene>
    <name evidence="1" type="ORF">AC578_10566</name>
</gene>
<organism evidence="1 2">
    <name type="scientific">Pseudocercospora eumusae</name>
    <dbReference type="NCBI Taxonomy" id="321146"/>
    <lineage>
        <taxon>Eukaryota</taxon>
        <taxon>Fungi</taxon>
        <taxon>Dikarya</taxon>
        <taxon>Ascomycota</taxon>
        <taxon>Pezizomycotina</taxon>
        <taxon>Dothideomycetes</taxon>
        <taxon>Dothideomycetidae</taxon>
        <taxon>Mycosphaerellales</taxon>
        <taxon>Mycosphaerellaceae</taxon>
        <taxon>Pseudocercospora</taxon>
    </lineage>
</organism>
<sequence>MENHYSSSAFAHLDCSPSTLLCASRSDDIYRHASAIRRLATPQAVLLALLGAEREQNFAEVQLHSRPLHAPFDGLQRQPIDCHSAMR</sequence>